<gene>
    <name evidence="1" type="ORF">PCOR1329_LOCUS77787</name>
</gene>
<feature type="non-terminal residue" evidence="1">
    <location>
        <position position="1"/>
    </location>
</feature>
<reference evidence="1" key="1">
    <citation type="submission" date="2023-10" db="EMBL/GenBank/DDBJ databases">
        <authorList>
            <person name="Chen Y."/>
            <person name="Shah S."/>
            <person name="Dougan E. K."/>
            <person name="Thang M."/>
            <person name="Chan C."/>
        </authorList>
    </citation>
    <scope>NUCLEOTIDE SEQUENCE [LARGE SCALE GENOMIC DNA]</scope>
</reference>
<evidence type="ECO:0000313" key="2">
    <source>
        <dbReference type="Proteomes" id="UP001189429"/>
    </source>
</evidence>
<dbReference type="EMBL" id="CAUYUJ010020795">
    <property type="protein sequence ID" value="CAK0900539.1"/>
    <property type="molecule type" value="Genomic_DNA"/>
</dbReference>
<keyword evidence="2" id="KW-1185">Reference proteome</keyword>
<protein>
    <submittedName>
        <fullName evidence="1">Uncharacterized protein</fullName>
    </submittedName>
</protein>
<organism evidence="1 2">
    <name type="scientific">Prorocentrum cordatum</name>
    <dbReference type="NCBI Taxonomy" id="2364126"/>
    <lineage>
        <taxon>Eukaryota</taxon>
        <taxon>Sar</taxon>
        <taxon>Alveolata</taxon>
        <taxon>Dinophyceae</taxon>
        <taxon>Prorocentrales</taxon>
        <taxon>Prorocentraceae</taxon>
        <taxon>Prorocentrum</taxon>
    </lineage>
</organism>
<proteinExistence type="predicted"/>
<accession>A0ABN9XPR5</accession>
<feature type="non-terminal residue" evidence="1">
    <location>
        <position position="250"/>
    </location>
</feature>
<dbReference type="Proteomes" id="UP001189429">
    <property type="component" value="Unassembled WGS sequence"/>
</dbReference>
<evidence type="ECO:0000313" key="1">
    <source>
        <dbReference type="EMBL" id="CAK0900539.1"/>
    </source>
</evidence>
<name>A0ABN9XPR5_9DINO</name>
<sequence>SRASLAARSNATNVAQFNQAAGDFANWGQSTAPGPGAVVMANRAGQQAEVMAQAWGPAVNEARVNPNHSWFHLEPCLGCVRDGEQRAPVVDKEAFLAAPPIKAELDSHLLLVNGQMAPDGVAVLGTADNFLQKGHHHEQSVKQARNAAKPAATANPEMRVVKHESDPVSTVLTYYCTAKTEETRPFIVGVPELHRDQSELGLASIKLFGGKEGSARAGSMAAVVGESFAPFPRPDEVLRDAGSSMDRVKE</sequence>
<comment type="caution">
    <text evidence="1">The sequence shown here is derived from an EMBL/GenBank/DDBJ whole genome shotgun (WGS) entry which is preliminary data.</text>
</comment>